<organism evidence="17 18">
    <name type="scientific">Lacticaseibacillus saniviri JCM 17471 = DSM 24301</name>
    <dbReference type="NCBI Taxonomy" id="1293598"/>
    <lineage>
        <taxon>Bacteria</taxon>
        <taxon>Bacillati</taxon>
        <taxon>Bacillota</taxon>
        <taxon>Bacilli</taxon>
        <taxon>Lactobacillales</taxon>
        <taxon>Lactobacillaceae</taxon>
        <taxon>Lacticaseibacillus</taxon>
    </lineage>
</organism>
<comment type="function">
    <text evidence="13">The heterodimer acts as both an ATP-dependent DNA helicase and an ATP-dependent, dual-direction single-stranded exonuclease. Recognizes the chi site generating a DNA molecule suitable for the initiation of homologous recombination. The AddA nuclease domain is required for chi fragment generation; this subunit has the helicase and 3' -&gt; 5' nuclease activities.</text>
</comment>
<keyword evidence="8 13" id="KW-0238">DNA-binding</keyword>
<evidence type="ECO:0000259" key="16">
    <source>
        <dbReference type="PROSITE" id="PS51217"/>
    </source>
</evidence>
<dbReference type="PATRIC" id="fig|1293598.4.peg.1402"/>
<dbReference type="InterPro" id="IPR014017">
    <property type="entry name" value="DNA_helicase_UvrD-like_C"/>
</dbReference>
<dbReference type="PANTHER" id="PTHR11070:SF48">
    <property type="entry name" value="ATP-DEPENDENT HELICASE_NUCLEASE SUBUNIT A"/>
    <property type="match status" value="1"/>
</dbReference>
<dbReference type="EC" id="5.6.2.4" evidence="13"/>
<evidence type="ECO:0000256" key="5">
    <source>
        <dbReference type="ARBA" id="ARBA00022806"/>
    </source>
</evidence>
<comment type="catalytic activity">
    <reaction evidence="11 13">
        <text>Couples ATP hydrolysis with the unwinding of duplex DNA by translocating in the 3'-5' direction.</text>
        <dbReference type="EC" id="5.6.2.4"/>
    </reaction>
</comment>
<dbReference type="SUPFAM" id="SSF52540">
    <property type="entry name" value="P-loop containing nucleoside triphosphate hydrolases"/>
    <property type="match status" value="1"/>
</dbReference>
<dbReference type="EMBL" id="JQCE01000005">
    <property type="protein sequence ID" value="KRO18208.1"/>
    <property type="molecule type" value="Genomic_DNA"/>
</dbReference>
<protein>
    <recommendedName>
        <fullName evidence="13">ATP-dependent helicase/nuclease subunit A</fullName>
        <ecNumber evidence="13">3.1.-.-</ecNumber>
        <ecNumber evidence="13">5.6.2.4</ecNumber>
    </recommendedName>
    <alternativeName>
        <fullName evidence="13">ATP-dependent helicase/nuclease AddA</fullName>
    </alternativeName>
    <alternativeName>
        <fullName evidence="13">DNA 3'-5' helicase AddA</fullName>
    </alternativeName>
</protein>
<evidence type="ECO:0000313" key="18">
    <source>
        <dbReference type="Proteomes" id="UP000050969"/>
    </source>
</evidence>
<dbReference type="GO" id="GO:0003690">
    <property type="term" value="F:double-stranded DNA binding"/>
    <property type="evidence" value="ECO:0007669"/>
    <property type="project" value="UniProtKB-UniRule"/>
</dbReference>
<dbReference type="Pfam" id="PF13361">
    <property type="entry name" value="UvrD_C"/>
    <property type="match status" value="1"/>
</dbReference>
<evidence type="ECO:0000259" key="15">
    <source>
        <dbReference type="PROSITE" id="PS51198"/>
    </source>
</evidence>
<dbReference type="STRING" id="1293598.IV56_GL001338"/>
<feature type="domain" description="UvrD-like helicase C-terminal" evidence="16">
    <location>
        <begin position="500"/>
        <end position="794"/>
    </location>
</feature>
<keyword evidence="2 13" id="KW-0547">Nucleotide-binding</keyword>
<dbReference type="SUPFAM" id="SSF52980">
    <property type="entry name" value="Restriction endonuclease-like"/>
    <property type="match status" value="1"/>
</dbReference>
<keyword evidence="6 13" id="KW-0269">Exonuclease</keyword>
<dbReference type="PANTHER" id="PTHR11070">
    <property type="entry name" value="UVRD / RECB / PCRA DNA HELICASE FAMILY MEMBER"/>
    <property type="match status" value="1"/>
</dbReference>
<dbReference type="InterPro" id="IPR027417">
    <property type="entry name" value="P-loop_NTPase"/>
</dbReference>
<dbReference type="GO" id="GO:0016887">
    <property type="term" value="F:ATP hydrolysis activity"/>
    <property type="evidence" value="ECO:0007669"/>
    <property type="project" value="RHEA"/>
</dbReference>
<evidence type="ECO:0000256" key="12">
    <source>
        <dbReference type="ARBA" id="ARBA00048988"/>
    </source>
</evidence>
<dbReference type="AlphaFoldDB" id="A0A0R2N1E8"/>
<evidence type="ECO:0000256" key="7">
    <source>
        <dbReference type="ARBA" id="ARBA00022840"/>
    </source>
</evidence>
<proteinExistence type="inferred from homology"/>
<evidence type="ECO:0000256" key="2">
    <source>
        <dbReference type="ARBA" id="ARBA00022741"/>
    </source>
</evidence>
<dbReference type="GO" id="GO:0008408">
    <property type="term" value="F:3'-5' exonuclease activity"/>
    <property type="evidence" value="ECO:0007669"/>
    <property type="project" value="UniProtKB-UniRule"/>
</dbReference>
<dbReference type="GO" id="GO:0043138">
    <property type="term" value="F:3'-5' DNA helicase activity"/>
    <property type="evidence" value="ECO:0007669"/>
    <property type="project" value="UniProtKB-UniRule"/>
</dbReference>
<gene>
    <name evidence="13" type="primary">addA</name>
    <name evidence="17" type="ORF">IV56_GL001338</name>
</gene>
<dbReference type="GO" id="GO:0005829">
    <property type="term" value="C:cytosol"/>
    <property type="evidence" value="ECO:0007669"/>
    <property type="project" value="TreeGrafter"/>
</dbReference>
<comment type="cofactor">
    <cofactor evidence="13">
        <name>Mg(2+)</name>
        <dbReference type="ChEBI" id="CHEBI:18420"/>
    </cofactor>
</comment>
<feature type="binding site" evidence="14">
    <location>
        <begin position="23"/>
        <end position="30"/>
    </location>
    <ligand>
        <name>ATP</name>
        <dbReference type="ChEBI" id="CHEBI:30616"/>
    </ligand>
</feature>
<reference evidence="17 18" key="1">
    <citation type="journal article" date="2015" name="Genome Announc.">
        <title>Expanding the biotechnology potential of lactobacilli through comparative genomics of 213 strains and associated genera.</title>
        <authorList>
            <person name="Sun Z."/>
            <person name="Harris H.M."/>
            <person name="McCann A."/>
            <person name="Guo C."/>
            <person name="Argimon S."/>
            <person name="Zhang W."/>
            <person name="Yang X."/>
            <person name="Jeffery I.B."/>
            <person name="Cooney J.C."/>
            <person name="Kagawa T.F."/>
            <person name="Liu W."/>
            <person name="Song Y."/>
            <person name="Salvetti E."/>
            <person name="Wrobel A."/>
            <person name="Rasinkangas P."/>
            <person name="Parkhill J."/>
            <person name="Rea M.C."/>
            <person name="O'Sullivan O."/>
            <person name="Ritari J."/>
            <person name="Douillard F.P."/>
            <person name="Paul Ross R."/>
            <person name="Yang R."/>
            <person name="Briner A.E."/>
            <person name="Felis G.E."/>
            <person name="de Vos W.M."/>
            <person name="Barrangou R."/>
            <person name="Klaenhammer T.R."/>
            <person name="Caufield P.W."/>
            <person name="Cui Y."/>
            <person name="Zhang H."/>
            <person name="O'Toole P.W."/>
        </authorList>
    </citation>
    <scope>NUCLEOTIDE SEQUENCE [LARGE SCALE GENOMIC DNA]</scope>
    <source>
        <strain evidence="17 18">DSM 24301</strain>
    </source>
</reference>
<dbReference type="Gene3D" id="3.40.50.300">
    <property type="entry name" value="P-loop containing nucleotide triphosphate hydrolases"/>
    <property type="match status" value="4"/>
</dbReference>
<dbReference type="Proteomes" id="UP000050969">
    <property type="component" value="Unassembled WGS sequence"/>
</dbReference>
<dbReference type="PROSITE" id="PS51198">
    <property type="entry name" value="UVRD_HELICASE_ATP_BIND"/>
    <property type="match status" value="1"/>
</dbReference>
<evidence type="ECO:0000256" key="1">
    <source>
        <dbReference type="ARBA" id="ARBA00022722"/>
    </source>
</evidence>
<name>A0A0R2N1E8_9LACO</name>
<evidence type="ECO:0000256" key="4">
    <source>
        <dbReference type="ARBA" id="ARBA00022801"/>
    </source>
</evidence>
<evidence type="ECO:0000256" key="9">
    <source>
        <dbReference type="ARBA" id="ARBA00023204"/>
    </source>
</evidence>
<accession>A0A0R2N1E8</accession>
<keyword evidence="18" id="KW-1185">Reference proteome</keyword>
<dbReference type="Pfam" id="PF12705">
    <property type="entry name" value="PDDEXK_1"/>
    <property type="match status" value="1"/>
</dbReference>
<keyword evidence="4 13" id="KW-0378">Hydrolase</keyword>
<dbReference type="InterPro" id="IPR000212">
    <property type="entry name" value="DNA_helicase_UvrD/REP"/>
</dbReference>
<evidence type="ECO:0000313" key="17">
    <source>
        <dbReference type="EMBL" id="KRO18208.1"/>
    </source>
</evidence>
<evidence type="ECO:0000256" key="3">
    <source>
        <dbReference type="ARBA" id="ARBA00022763"/>
    </source>
</evidence>
<comment type="caution">
    <text evidence="17">The sequence shown here is derived from an EMBL/GenBank/DDBJ whole genome shotgun (WGS) entry which is preliminary data.</text>
</comment>
<dbReference type="HAMAP" id="MF_01451">
    <property type="entry name" value="AddA"/>
    <property type="match status" value="1"/>
</dbReference>
<comment type="catalytic activity">
    <reaction evidence="12 13">
        <text>ATP + H2O = ADP + phosphate + H(+)</text>
        <dbReference type="Rhea" id="RHEA:13065"/>
        <dbReference type="ChEBI" id="CHEBI:15377"/>
        <dbReference type="ChEBI" id="CHEBI:15378"/>
        <dbReference type="ChEBI" id="CHEBI:30616"/>
        <dbReference type="ChEBI" id="CHEBI:43474"/>
        <dbReference type="ChEBI" id="CHEBI:456216"/>
        <dbReference type="EC" id="5.6.2.4"/>
    </reaction>
</comment>
<dbReference type="Pfam" id="PF00580">
    <property type="entry name" value="UvrD-helicase"/>
    <property type="match status" value="2"/>
</dbReference>
<evidence type="ECO:0000256" key="6">
    <source>
        <dbReference type="ARBA" id="ARBA00022839"/>
    </source>
</evidence>
<dbReference type="InterPro" id="IPR014152">
    <property type="entry name" value="AddA"/>
</dbReference>
<dbReference type="NCBIfam" id="TIGR02785">
    <property type="entry name" value="addA_Gpos"/>
    <property type="match status" value="1"/>
</dbReference>
<keyword evidence="10 13" id="KW-0413">Isomerase</keyword>
<evidence type="ECO:0000256" key="13">
    <source>
        <dbReference type="HAMAP-Rule" id="MF_01451"/>
    </source>
</evidence>
<evidence type="ECO:0000256" key="8">
    <source>
        <dbReference type="ARBA" id="ARBA00023125"/>
    </source>
</evidence>
<evidence type="ECO:0000256" key="10">
    <source>
        <dbReference type="ARBA" id="ARBA00023235"/>
    </source>
</evidence>
<dbReference type="Gene3D" id="3.90.320.10">
    <property type="match status" value="1"/>
</dbReference>
<evidence type="ECO:0000256" key="11">
    <source>
        <dbReference type="ARBA" id="ARBA00034617"/>
    </source>
</evidence>
<keyword evidence="5 13" id="KW-0347">Helicase</keyword>
<sequence length="1204" mass="136251">MPKFTQSQQMAVEASGHDILVSASAGSGKTTVLVERIIQKILHGQDIRRLLIVTFTKAATEEMRQRIQKTIKTQLDEDASLTPAQRKHLNQQQAFVSTAPIHTLDAFNLQLVQRYYYLLDLDPQFRLLADEAERALIEEDVWDQVREAYYAGDRQADFETLTTVFSRDRDDLGLQQLVFRLLDFANINPDPLNWLKNIVVPYQQADYSQSEQFKQAFVPLFKQRLQDVASLFERAIALTNESALERWHEQLQADLALIKPWLSDEPKTYAQLAEIEMVGFARWPGAKKADELDDTQVAAKKQAQALRDQAKKLLDSNVVSLVALSEEDLANALTQAGPIVALLSEVTIEFNRAFQAEKNRRHLQDYGDLAHNALAILNQTDPATDQPLKESIRAGFDEVMIDEYQDINPLQEAMLDAVSQPDPGNRFMVGDVKQSIYAFRLANPKLFLEKYQRFADDSNAGQRIILAENFRSSRNVLDFTNLIFSQVMDQAVGDMAYDEAAELKLGAKDIPEDFAPTTQVLLYDDEAAKAGDKPALGKDRGQVQLVVQQIQQMMAEPAMLYDRKQQQLRPVTYGDITILTRSRSLNTVIQDEFAKAAIPLVLPDAKNYFKTTELQVMLSLLRVVDNPKQEIPLVAVLRSPIVGLTADQLTLIRLADRSQPYYDAVSAFLSQDESTLTPLGQETYHKLQRFMTQLNQFRELARNNQLVDLIWAIYAETGYLDFVGGMPGGPQRQANLRALYERAHTYEQNGFKGLFPFVHFVELMQRGDQDLAQPVVLDPNVNAVHVMTIHQSKGLEFPVVFLLNTSKRFNEQDTHQRIALTAQQIGIKWYDQATHMEFPLPQLELAKAELKQQLQAEEMRLLYVALTRAEQRLILVGAAAEKQREVWSDQADGQQTVLSPLVRSSGHSYLDWIGPSLMRHPDAQQPIQLLSRWASRHNDFNLQFSGEIAVQEASEPDIMPHDEAESIDLHTFFDYQYPHLAASQTTGFQAVSEIKRAFDDPDTIELTDQRLDYLQQHRYQSDFVTPAFLSEATTVSATAIGSATHLVLQEIDLTQPITADSVNQLVTQLATDGVIAPEVAAKIDQNQVLNFFTTPFGQLLIAHADDVQREVPFSMLLPASRLFAQMQNEDEQVLIHGIIDGYLTLPEGLILFDYKTDHNPEVETMLERYRGQLNLYAEALDHLTTQPVIQKKLVLLHNGSIIDI</sequence>
<keyword evidence="1 13" id="KW-0540">Nuclease</keyword>
<feature type="domain" description="UvrD-like helicase ATP-binding" evidence="15">
    <location>
        <begin position="2"/>
        <end position="473"/>
    </location>
</feature>
<comment type="subunit">
    <text evidence="13">Heterodimer of AddA and AddB/RexB.</text>
</comment>
<dbReference type="InterPro" id="IPR038726">
    <property type="entry name" value="PDDEXK_AddAB-type"/>
</dbReference>
<dbReference type="InterPro" id="IPR011335">
    <property type="entry name" value="Restrct_endonuc-II-like"/>
</dbReference>
<dbReference type="PROSITE" id="PS51217">
    <property type="entry name" value="UVRD_HELICASE_CTER"/>
    <property type="match status" value="1"/>
</dbReference>
<dbReference type="GO" id="GO:0033202">
    <property type="term" value="C:DNA helicase complex"/>
    <property type="evidence" value="ECO:0007669"/>
    <property type="project" value="TreeGrafter"/>
</dbReference>
<dbReference type="EC" id="3.1.-.-" evidence="13"/>
<keyword evidence="3 13" id="KW-0227">DNA damage</keyword>
<dbReference type="GO" id="GO:0005524">
    <property type="term" value="F:ATP binding"/>
    <property type="evidence" value="ECO:0007669"/>
    <property type="project" value="UniProtKB-UniRule"/>
</dbReference>
<dbReference type="RefSeq" id="WP_056992021.1">
    <property type="nucleotide sequence ID" value="NZ_JQCE01000005.1"/>
</dbReference>
<evidence type="ECO:0000256" key="14">
    <source>
        <dbReference type="PROSITE-ProRule" id="PRU00560"/>
    </source>
</evidence>
<dbReference type="InterPro" id="IPR014016">
    <property type="entry name" value="UvrD-like_ATP-bd"/>
</dbReference>
<keyword evidence="9 13" id="KW-0234">DNA repair</keyword>
<keyword evidence="7 13" id="KW-0067">ATP-binding</keyword>
<dbReference type="GO" id="GO:0000724">
    <property type="term" value="P:double-strand break repair via homologous recombination"/>
    <property type="evidence" value="ECO:0007669"/>
    <property type="project" value="UniProtKB-UniRule"/>
</dbReference>
<dbReference type="InterPro" id="IPR011604">
    <property type="entry name" value="PDDEXK-like_dom_sf"/>
</dbReference>
<comment type="similarity">
    <text evidence="13">Belongs to the helicase family. AddA subfamily.</text>
</comment>